<name>A0AAN8KLT9_9TELE</name>
<dbReference type="Proteomes" id="UP001356427">
    <property type="component" value="Unassembled WGS sequence"/>
</dbReference>
<dbReference type="EMBL" id="JAGTTL010000045">
    <property type="protein sequence ID" value="KAK6291211.1"/>
    <property type="molecule type" value="Genomic_DNA"/>
</dbReference>
<dbReference type="AlphaFoldDB" id="A0AAN8KLT9"/>
<organism evidence="1 2">
    <name type="scientific">Coregonus suidteri</name>
    <dbReference type="NCBI Taxonomy" id="861788"/>
    <lineage>
        <taxon>Eukaryota</taxon>
        <taxon>Metazoa</taxon>
        <taxon>Chordata</taxon>
        <taxon>Craniata</taxon>
        <taxon>Vertebrata</taxon>
        <taxon>Euteleostomi</taxon>
        <taxon>Actinopterygii</taxon>
        <taxon>Neopterygii</taxon>
        <taxon>Teleostei</taxon>
        <taxon>Protacanthopterygii</taxon>
        <taxon>Salmoniformes</taxon>
        <taxon>Salmonidae</taxon>
        <taxon>Coregoninae</taxon>
        <taxon>Coregonus</taxon>
    </lineage>
</organism>
<keyword evidence="2" id="KW-1185">Reference proteome</keyword>
<evidence type="ECO:0000313" key="1">
    <source>
        <dbReference type="EMBL" id="KAK6291211.1"/>
    </source>
</evidence>
<accession>A0AAN8KLT9</accession>
<sequence>MDTLTDDVSAATSVHDIVPRSERCLSQATSTHRSGISQASSDVVVEYMSELHANYPDTALPVRCNSTAVADTETRHVPSARVKKKSQGRRFSCCPNLPTVKIKLFKSRVEPRANPLKRSCLRSVSAPLELRWMMIMLSHSFPNLRTTCHQHLHRSPVNIPCWSGIPGHFETVQGLCF</sequence>
<evidence type="ECO:0000313" key="2">
    <source>
        <dbReference type="Proteomes" id="UP001356427"/>
    </source>
</evidence>
<gene>
    <name evidence="1" type="ORF">J4Q44_G00383880</name>
</gene>
<reference evidence="1 2" key="1">
    <citation type="submission" date="2021-04" db="EMBL/GenBank/DDBJ databases">
        <authorList>
            <person name="De Guttry C."/>
            <person name="Zahm M."/>
            <person name="Klopp C."/>
            <person name="Cabau C."/>
            <person name="Louis A."/>
            <person name="Berthelot C."/>
            <person name="Parey E."/>
            <person name="Roest Crollius H."/>
            <person name="Montfort J."/>
            <person name="Robinson-Rechavi M."/>
            <person name="Bucao C."/>
            <person name="Bouchez O."/>
            <person name="Gislard M."/>
            <person name="Lluch J."/>
            <person name="Milhes M."/>
            <person name="Lampietro C."/>
            <person name="Lopez Roques C."/>
            <person name="Donnadieu C."/>
            <person name="Braasch I."/>
            <person name="Desvignes T."/>
            <person name="Postlethwait J."/>
            <person name="Bobe J."/>
            <person name="Wedekind C."/>
            <person name="Guiguen Y."/>
        </authorList>
    </citation>
    <scope>NUCLEOTIDE SEQUENCE [LARGE SCALE GENOMIC DNA]</scope>
    <source>
        <strain evidence="1">Cs_M1</strain>
        <tissue evidence="1">Blood</tissue>
    </source>
</reference>
<protein>
    <submittedName>
        <fullName evidence="1">Uncharacterized protein</fullName>
    </submittedName>
</protein>
<proteinExistence type="predicted"/>
<comment type="caution">
    <text evidence="1">The sequence shown here is derived from an EMBL/GenBank/DDBJ whole genome shotgun (WGS) entry which is preliminary data.</text>
</comment>